<dbReference type="PANTHER" id="PTHR43781">
    <property type="entry name" value="SACCHAROPINE DEHYDROGENASE"/>
    <property type="match status" value="1"/>
</dbReference>
<keyword evidence="3" id="KW-1185">Reference proteome</keyword>
<evidence type="ECO:0000259" key="1">
    <source>
        <dbReference type="Pfam" id="PF03435"/>
    </source>
</evidence>
<dbReference type="InterPro" id="IPR005097">
    <property type="entry name" value="Sacchrp_dh_NADP-bd"/>
</dbReference>
<accession>A0ABS0H0Z7</accession>
<dbReference type="Pfam" id="PF03435">
    <property type="entry name" value="Sacchrp_dh_NADP"/>
    <property type="match status" value="1"/>
</dbReference>
<dbReference type="Proteomes" id="UP000638560">
    <property type="component" value="Unassembled WGS sequence"/>
</dbReference>
<name>A0ABS0H0Z7_9ACTN</name>
<dbReference type="Gene3D" id="3.40.50.720">
    <property type="entry name" value="NAD(P)-binding Rossmann-like Domain"/>
    <property type="match status" value="1"/>
</dbReference>
<sequence length="353" mass="37302">MKIAVYGASGYQGKLVLAELARRNIDMLLVGRNAIRLREAATIVGIVDAEQRVADTDDHDALVAAFRECDALINCAGPFTSSGHAVIRAAIAAGCHYVDTSGEQLYTKTVFDTFADEAERAGVTVIPATNDGCVPGDLVAHLLAERVQPIEEITVSHFIVGGGYSRGSLRSAVGTIDAIKAGGLSYDDGDWSTGTPARHASVTLPDAPQPTEVVKLPLSEVVTIPRHVPVRHVESLVDAALSAQLNAPLTPQIIDSLPEGPTEEDRRAQRFTYLIDAVGRDGQSARGVVRGHDTYGITTVIAVEAARRLVADGAKPGVLAPAQAYDPTNFLAFLAPHGISWTITVSDTPTAQQ</sequence>
<dbReference type="EMBL" id="JADPUN010000218">
    <property type="protein sequence ID" value="MBF9132115.1"/>
    <property type="molecule type" value="Genomic_DNA"/>
</dbReference>
<reference evidence="2 3" key="1">
    <citation type="submission" date="2020-11" db="EMBL/GenBank/DDBJ databases">
        <title>A novel isolate from a Black sea contaminated sediment with potential to produce alkanes: Plantactinospora alkalitolerans sp. nov.</title>
        <authorList>
            <person name="Carro L."/>
            <person name="Veyisoglu A."/>
            <person name="Guven K."/>
            <person name="Schumann P."/>
            <person name="Klenk H.-P."/>
            <person name="Sahin N."/>
        </authorList>
    </citation>
    <scope>NUCLEOTIDE SEQUENCE [LARGE SCALE GENOMIC DNA]</scope>
    <source>
        <strain evidence="2 3">S1510</strain>
    </source>
</reference>
<protein>
    <submittedName>
        <fullName evidence="2">Saccharopine dehydrogenase NADP-binding domain-containing protein</fullName>
    </submittedName>
</protein>
<dbReference type="PANTHER" id="PTHR43781:SF1">
    <property type="entry name" value="SACCHAROPINE DEHYDROGENASE"/>
    <property type="match status" value="1"/>
</dbReference>
<evidence type="ECO:0000313" key="2">
    <source>
        <dbReference type="EMBL" id="MBF9132115.1"/>
    </source>
</evidence>
<feature type="domain" description="Saccharopine dehydrogenase NADP binding" evidence="1">
    <location>
        <begin position="3"/>
        <end position="126"/>
    </location>
</feature>
<dbReference type="InterPro" id="IPR036291">
    <property type="entry name" value="NAD(P)-bd_dom_sf"/>
</dbReference>
<evidence type="ECO:0000313" key="3">
    <source>
        <dbReference type="Proteomes" id="UP000638560"/>
    </source>
</evidence>
<organism evidence="2 3">
    <name type="scientific">Plantactinospora alkalitolerans</name>
    <dbReference type="NCBI Taxonomy" id="2789879"/>
    <lineage>
        <taxon>Bacteria</taxon>
        <taxon>Bacillati</taxon>
        <taxon>Actinomycetota</taxon>
        <taxon>Actinomycetes</taxon>
        <taxon>Micromonosporales</taxon>
        <taxon>Micromonosporaceae</taxon>
        <taxon>Plantactinospora</taxon>
    </lineage>
</organism>
<proteinExistence type="predicted"/>
<gene>
    <name evidence="2" type="ORF">I0C86_24625</name>
</gene>
<dbReference type="SUPFAM" id="SSF51735">
    <property type="entry name" value="NAD(P)-binding Rossmann-fold domains"/>
    <property type="match status" value="1"/>
</dbReference>
<comment type="caution">
    <text evidence="2">The sequence shown here is derived from an EMBL/GenBank/DDBJ whole genome shotgun (WGS) entry which is preliminary data.</text>
</comment>
<dbReference type="RefSeq" id="WP_196203655.1">
    <property type="nucleotide sequence ID" value="NZ_JADPUN010000218.1"/>
</dbReference>